<dbReference type="EMBL" id="BMLP01000001">
    <property type="protein sequence ID" value="GGO23809.1"/>
    <property type="molecule type" value="Genomic_DNA"/>
</dbReference>
<gene>
    <name evidence="1" type="ORF">GCM10010991_01540</name>
</gene>
<dbReference type="Pfam" id="PF20083">
    <property type="entry name" value="DUF6477"/>
    <property type="match status" value="1"/>
</dbReference>
<dbReference type="InterPro" id="IPR045516">
    <property type="entry name" value="DUF6477"/>
</dbReference>
<dbReference type="AlphaFoldDB" id="A0A917YGK6"/>
<evidence type="ECO:0000313" key="2">
    <source>
        <dbReference type="Proteomes" id="UP000598196"/>
    </source>
</evidence>
<dbReference type="OrthoDB" id="7875218at2"/>
<evidence type="ECO:0000313" key="1">
    <source>
        <dbReference type="EMBL" id="GGO23809.1"/>
    </source>
</evidence>
<dbReference type="RefSeq" id="WP_146286031.1">
    <property type="nucleotide sequence ID" value="NZ_BMLP01000001.1"/>
</dbReference>
<name>A0A917YGK6_9RHOB</name>
<keyword evidence="2" id="KW-1185">Reference proteome</keyword>
<comment type="caution">
    <text evidence="1">The sequence shown here is derived from an EMBL/GenBank/DDBJ whole genome shotgun (WGS) entry which is preliminary data.</text>
</comment>
<reference evidence="1 2" key="1">
    <citation type="journal article" date="2014" name="Int. J. Syst. Evol. Microbiol.">
        <title>Complete genome sequence of Corynebacterium casei LMG S-19264T (=DSM 44701T), isolated from a smear-ripened cheese.</title>
        <authorList>
            <consortium name="US DOE Joint Genome Institute (JGI-PGF)"/>
            <person name="Walter F."/>
            <person name="Albersmeier A."/>
            <person name="Kalinowski J."/>
            <person name="Ruckert C."/>
        </authorList>
    </citation>
    <scope>NUCLEOTIDE SEQUENCE [LARGE SCALE GENOMIC DNA]</scope>
    <source>
        <strain evidence="1 2">CGMCC 1.7029</strain>
    </source>
</reference>
<sequence length="97" mass="11191">MTDLRALMTDFRRPAMLLRAARLGLQDFHRERDLKRLLRMDCTVGPESTLPRLLDAESQLEETRRVGDASYSLCRHIEVLIALMAELRLLRQSPLAS</sequence>
<dbReference type="Proteomes" id="UP000598196">
    <property type="component" value="Unassembled WGS sequence"/>
</dbReference>
<proteinExistence type="predicted"/>
<organism evidence="1 2">
    <name type="scientific">Gemmobacter aquaticus</name>
    <dbReference type="NCBI Taxonomy" id="490185"/>
    <lineage>
        <taxon>Bacteria</taxon>
        <taxon>Pseudomonadati</taxon>
        <taxon>Pseudomonadota</taxon>
        <taxon>Alphaproteobacteria</taxon>
        <taxon>Rhodobacterales</taxon>
        <taxon>Paracoccaceae</taxon>
        <taxon>Gemmobacter</taxon>
    </lineage>
</organism>
<accession>A0A917YGK6</accession>
<protein>
    <submittedName>
        <fullName evidence="1">Uncharacterized protein</fullName>
    </submittedName>
</protein>